<protein>
    <submittedName>
        <fullName evidence="2">Uncharacterized protein</fullName>
    </submittedName>
</protein>
<dbReference type="VEuPathDB" id="ToxoDB:TGPRC2_423570"/>
<sequence>MSAASLHPLLALSSCTPLEQLRLHCGDRKPQLGSNENLLSWKPGSLPLASQLPREKKETQKLHGEEEQLCGKFRGQRRQERELAVTRASSGARQKKAEGEEREEAWHLPGLPPEKIVWRAGLAQKRKQTGKSRTKTLRCLPSRRRCSYTTPERGRCGYTPAGANF</sequence>
<evidence type="ECO:0000256" key="1">
    <source>
        <dbReference type="SAM" id="MobiDB-lite"/>
    </source>
</evidence>
<feature type="compositionally biased region" description="Basic and acidic residues" evidence="1">
    <location>
        <begin position="53"/>
        <end position="66"/>
    </location>
</feature>
<gene>
    <name evidence="2" type="ORF">TGPRC2_423570</name>
</gene>
<evidence type="ECO:0000313" key="2">
    <source>
        <dbReference type="EMBL" id="KYK70556.1"/>
    </source>
</evidence>
<proteinExistence type="predicted"/>
<name>A0A151HMI1_TOXGO</name>
<dbReference type="Proteomes" id="UP000075225">
    <property type="component" value="Unassembled WGS sequence"/>
</dbReference>
<feature type="region of interest" description="Disordered" evidence="1">
    <location>
        <begin position="80"/>
        <end position="108"/>
    </location>
</feature>
<feature type="region of interest" description="Disordered" evidence="1">
    <location>
        <begin position="36"/>
        <end position="68"/>
    </location>
</feature>
<dbReference type="AlphaFoldDB" id="A0A151HMI1"/>
<reference evidence="3" key="1">
    <citation type="submission" date="2016-03" db="EMBL/GenBank/DDBJ databases">
        <authorList>
            <person name="Sibley D."/>
            <person name="Venepally P."/>
            <person name="Karamycheva S."/>
            <person name="Hadjithomas M."/>
            <person name="Khan A."/>
            <person name="Brunk B."/>
            <person name="Roos D."/>
            <person name="Caler E."/>
            <person name="Lorenzi H."/>
        </authorList>
    </citation>
    <scope>NUCLEOTIDE SEQUENCE [LARGE SCALE GENOMIC DNA]</scope>
    <source>
        <strain evidence="3">TgCatPRC2</strain>
    </source>
</reference>
<accession>A0A151HMI1</accession>
<organism evidence="2 3">
    <name type="scientific">Toxoplasma gondii TgCatPRC2</name>
    <dbReference type="NCBI Taxonomy" id="1130821"/>
    <lineage>
        <taxon>Eukaryota</taxon>
        <taxon>Sar</taxon>
        <taxon>Alveolata</taxon>
        <taxon>Apicomplexa</taxon>
        <taxon>Conoidasida</taxon>
        <taxon>Coccidia</taxon>
        <taxon>Eucoccidiorida</taxon>
        <taxon>Eimeriorina</taxon>
        <taxon>Sarcocystidae</taxon>
        <taxon>Toxoplasma</taxon>
    </lineage>
</organism>
<dbReference type="EMBL" id="AHZP02000500">
    <property type="protein sequence ID" value="KYK70556.1"/>
    <property type="molecule type" value="Genomic_DNA"/>
</dbReference>
<comment type="caution">
    <text evidence="2">The sequence shown here is derived from an EMBL/GenBank/DDBJ whole genome shotgun (WGS) entry which is preliminary data.</text>
</comment>
<evidence type="ECO:0000313" key="3">
    <source>
        <dbReference type="Proteomes" id="UP000075225"/>
    </source>
</evidence>